<comment type="function">
    <text evidence="2">May be involved in vacuolar sorting and osmoregulation.</text>
</comment>
<evidence type="ECO:0000256" key="14">
    <source>
        <dbReference type="ARBA" id="ARBA00022989"/>
    </source>
</evidence>
<evidence type="ECO:0000256" key="17">
    <source>
        <dbReference type="ARBA" id="ARBA00023180"/>
    </source>
</evidence>
<evidence type="ECO:0000256" key="2">
    <source>
        <dbReference type="ARBA" id="ARBA00003273"/>
    </source>
</evidence>
<feature type="transmembrane region" description="Helical" evidence="20">
    <location>
        <begin position="620"/>
        <end position="642"/>
    </location>
</feature>
<evidence type="ECO:0000256" key="20">
    <source>
        <dbReference type="SAM" id="Phobius"/>
    </source>
</evidence>
<keyword evidence="9 20" id="KW-0812">Transmembrane</keyword>
<dbReference type="SUPFAM" id="SSF53187">
    <property type="entry name" value="Zn-dependent exopeptidases"/>
    <property type="match status" value="1"/>
</dbReference>
<evidence type="ECO:0000313" key="23">
    <source>
        <dbReference type="Proteomes" id="UP000652761"/>
    </source>
</evidence>
<evidence type="ECO:0000256" key="11">
    <source>
        <dbReference type="ARBA" id="ARBA00022801"/>
    </source>
</evidence>
<feature type="transmembrane region" description="Helical" evidence="20">
    <location>
        <begin position="579"/>
        <end position="600"/>
    </location>
</feature>
<comment type="caution">
    <text evidence="22">The sequence shown here is derived from an EMBL/GenBank/DDBJ whole genome shotgun (WGS) entry which is preliminary data.</text>
</comment>
<dbReference type="InterPro" id="IPR045175">
    <property type="entry name" value="M28_fam"/>
</dbReference>
<dbReference type="Pfam" id="PF04389">
    <property type="entry name" value="Peptidase_M28"/>
    <property type="match status" value="1"/>
</dbReference>
<accession>A0A843XBB7</accession>
<dbReference type="GO" id="GO:0005789">
    <property type="term" value="C:endoplasmic reticulum membrane"/>
    <property type="evidence" value="ECO:0007669"/>
    <property type="project" value="UniProtKB-SubCell"/>
</dbReference>
<feature type="domain" description="Peptidase M28" evidence="21">
    <location>
        <begin position="170"/>
        <end position="354"/>
    </location>
</feature>
<keyword evidence="17" id="KW-0325">Glycoprotein</keyword>
<evidence type="ECO:0000313" key="22">
    <source>
        <dbReference type="EMBL" id="MQM16602.1"/>
    </source>
</evidence>
<keyword evidence="16 20" id="KW-0472">Membrane</keyword>
<dbReference type="GO" id="GO:0046872">
    <property type="term" value="F:metal ion binding"/>
    <property type="evidence" value="ECO:0007669"/>
    <property type="project" value="UniProtKB-KW"/>
</dbReference>
<evidence type="ECO:0000256" key="5">
    <source>
        <dbReference type="ARBA" id="ARBA00010918"/>
    </source>
</evidence>
<feature type="compositionally biased region" description="Basic and acidic residues" evidence="19">
    <location>
        <begin position="1"/>
        <end position="11"/>
    </location>
</feature>
<organism evidence="22 23">
    <name type="scientific">Colocasia esculenta</name>
    <name type="common">Wild taro</name>
    <name type="synonym">Arum esculentum</name>
    <dbReference type="NCBI Taxonomy" id="4460"/>
    <lineage>
        <taxon>Eukaryota</taxon>
        <taxon>Viridiplantae</taxon>
        <taxon>Streptophyta</taxon>
        <taxon>Embryophyta</taxon>
        <taxon>Tracheophyta</taxon>
        <taxon>Spermatophyta</taxon>
        <taxon>Magnoliopsida</taxon>
        <taxon>Liliopsida</taxon>
        <taxon>Araceae</taxon>
        <taxon>Aroideae</taxon>
        <taxon>Colocasieae</taxon>
        <taxon>Colocasia</taxon>
    </lineage>
</organism>
<evidence type="ECO:0000256" key="10">
    <source>
        <dbReference type="ARBA" id="ARBA00022723"/>
    </source>
</evidence>
<evidence type="ECO:0000256" key="4">
    <source>
        <dbReference type="ARBA" id="ARBA00004477"/>
    </source>
</evidence>
<dbReference type="FunFam" id="3.40.630.10:FF:000008">
    <property type="entry name" value="Endoplasmic reticulum metallopeptidase 1"/>
    <property type="match status" value="1"/>
</dbReference>
<dbReference type="Proteomes" id="UP000652761">
    <property type="component" value="Unassembled WGS sequence"/>
</dbReference>
<proteinExistence type="inferred from homology"/>
<gene>
    <name evidence="22" type="ORF">Taro_049558</name>
</gene>
<comment type="subcellular location">
    <subcellularLocation>
        <location evidence="4">Endoplasmic reticulum membrane</location>
        <topology evidence="4">Multi-pass membrane protein</topology>
    </subcellularLocation>
    <subcellularLocation>
        <location evidence="3">Vacuole membrane</location>
        <topology evidence="3">Multi-pass membrane protein</topology>
    </subcellularLocation>
</comment>
<comment type="cofactor">
    <cofactor evidence="1">
        <name>Zn(2+)</name>
        <dbReference type="ChEBI" id="CHEBI:29105"/>
    </cofactor>
</comment>
<sequence length="912" mass="100390">MRFDKMRDRTHNSSTVPESANVDQKDCQIEDGKTTLGRPATLWLALSILLVNGCWAVYHFQFESLPIPLSAEQAGKRGFSEESAMQHVKTLTRLGPHPVGSDALDLALQYVLAASKKIKETAHWEVDAQVDFFHAKTGANRLVGGLFKGKTLLYSDLKHVVLRLSPKYLPEAEETAILISSHIDTVFSTEGAGDCSSCVAVMLELARGISQWAHGFKNSIIFLFNTGEEEGLNGAHSFITQHPWRSTVRFVVDLEAMGIGGKSSIFQAGSLPWAIESFSRVAKYPSGQIIAQDLFRAGVIKSATDFQVYEEVAGLSGLDFVYTDMNAVYHTKNDKLGLLKPGSLQHSGENMLAFLLQVGRSSHLSKGKLPEKEGTVPEQTIFFDVLGMYMITYRQRLASMLHNSVILQSLLIWAVSVLMGGYPAASALGLSFLSTILMWTFSISFSALVAILLPLICPFPTPYIANPWLAIGLFGAPAVLGALTGQWLGFLILRNYLQRVSSKEGRSSVLQLNLINWESERWLFKSGFVQWLIALILGNIFKAGSTFLALVWLVSPAFAYGLIEATLTPVRSPKQLRIVTLIMGLFLPVLISSGMFIRLAGTIIGLSVRLERNPGSMPEWLGNMILAVFISTVVCLTFVYLLSYIHLSGAKKSIIVSLFALFGLTLTVVLAGTFPAYTEDVARAINVVHLVETSGGNQSSSNPDSYISLFSVTPGNLEKEIETLKSEEFTCGRSKMLDLVTFTVNYGCWSSKNSRNGWSHADIPVLQVESDSVTDVRMTHVSVDTKISTRWSLAINTEKIDDFTFGGDSGALVPLHNKSSVDGWHIIQFSGGKDSPRKFDLKLIWSKNANQQPHTSFEGKEDSHLLKLRTDVNRITPQTARVLDKLPPWCSLFGKSTSPFTLSFLTSLPDEF</sequence>
<dbReference type="EMBL" id="NMUH01007079">
    <property type="protein sequence ID" value="MQM16602.1"/>
    <property type="molecule type" value="Genomic_DNA"/>
</dbReference>
<evidence type="ECO:0000256" key="8">
    <source>
        <dbReference type="ARBA" id="ARBA00022670"/>
    </source>
</evidence>
<evidence type="ECO:0000256" key="9">
    <source>
        <dbReference type="ARBA" id="ARBA00022692"/>
    </source>
</evidence>
<keyword evidence="10" id="KW-0479">Metal-binding</keyword>
<dbReference type="Gene3D" id="3.40.630.10">
    <property type="entry name" value="Zn peptidases"/>
    <property type="match status" value="1"/>
</dbReference>
<dbReference type="InterPro" id="IPR007484">
    <property type="entry name" value="Peptidase_M28"/>
</dbReference>
<dbReference type="PANTHER" id="PTHR12147">
    <property type="entry name" value="METALLOPEPTIDASE M28 FAMILY MEMBER"/>
    <property type="match status" value="1"/>
</dbReference>
<keyword evidence="14 20" id="KW-1133">Transmembrane helix</keyword>
<dbReference type="OrthoDB" id="76293at2759"/>
<keyword evidence="23" id="KW-1185">Reference proteome</keyword>
<feature type="transmembrane region" description="Helical" evidence="20">
    <location>
        <begin position="468"/>
        <end position="493"/>
    </location>
</feature>
<feature type="compositionally biased region" description="Polar residues" evidence="19">
    <location>
        <begin position="12"/>
        <end position="22"/>
    </location>
</feature>
<evidence type="ECO:0000256" key="7">
    <source>
        <dbReference type="ARBA" id="ARBA00022554"/>
    </source>
</evidence>
<evidence type="ECO:0000256" key="3">
    <source>
        <dbReference type="ARBA" id="ARBA00004128"/>
    </source>
</evidence>
<comment type="similarity">
    <text evidence="5">Belongs to the peptidase M28 family.</text>
</comment>
<dbReference type="GO" id="GO:0005774">
    <property type="term" value="C:vacuolar membrane"/>
    <property type="evidence" value="ECO:0007669"/>
    <property type="project" value="UniProtKB-SubCell"/>
</dbReference>
<dbReference type="PANTHER" id="PTHR12147:SF58">
    <property type="entry name" value="VACUOLAR MEMBRANE PROTEASE"/>
    <property type="match status" value="1"/>
</dbReference>
<dbReference type="CDD" id="cd03875">
    <property type="entry name" value="M28_Fxna_like"/>
    <property type="match status" value="1"/>
</dbReference>
<feature type="region of interest" description="Disordered" evidence="19">
    <location>
        <begin position="1"/>
        <end position="26"/>
    </location>
</feature>
<name>A0A843XBB7_COLES</name>
<evidence type="ECO:0000256" key="13">
    <source>
        <dbReference type="ARBA" id="ARBA00022833"/>
    </source>
</evidence>
<dbReference type="GO" id="GO:0006508">
    <property type="term" value="P:proteolysis"/>
    <property type="evidence" value="ECO:0007669"/>
    <property type="project" value="UniProtKB-KW"/>
</dbReference>
<keyword evidence="11" id="KW-0378">Hydrolase</keyword>
<protein>
    <recommendedName>
        <fullName evidence="6">Vacuolar membrane protease</fullName>
    </recommendedName>
    <alternativeName>
        <fullName evidence="18">FXNA-related family protease 1</fullName>
    </alternativeName>
</protein>
<keyword evidence="7" id="KW-0926">Vacuole</keyword>
<evidence type="ECO:0000256" key="16">
    <source>
        <dbReference type="ARBA" id="ARBA00023136"/>
    </source>
</evidence>
<dbReference type="InterPro" id="IPR048024">
    <property type="entry name" value="Fxna-like_M28_dom"/>
</dbReference>
<feature type="transmembrane region" description="Helical" evidence="20">
    <location>
        <begin position="654"/>
        <end position="677"/>
    </location>
</feature>
<keyword evidence="12" id="KW-0256">Endoplasmic reticulum</keyword>
<dbReference type="GO" id="GO:0008235">
    <property type="term" value="F:metalloexopeptidase activity"/>
    <property type="evidence" value="ECO:0007669"/>
    <property type="project" value="InterPro"/>
</dbReference>
<feature type="transmembrane region" description="Helical" evidence="20">
    <location>
        <begin position="405"/>
        <end position="424"/>
    </location>
</feature>
<keyword evidence="13" id="KW-0862">Zinc</keyword>
<evidence type="ECO:0000259" key="21">
    <source>
        <dbReference type="Pfam" id="PF04389"/>
    </source>
</evidence>
<keyword evidence="15" id="KW-0482">Metalloprotease</keyword>
<reference evidence="22" key="1">
    <citation type="submission" date="2017-07" db="EMBL/GenBank/DDBJ databases">
        <title>Taro Niue Genome Assembly and Annotation.</title>
        <authorList>
            <person name="Atibalentja N."/>
            <person name="Keating K."/>
            <person name="Fields C.J."/>
        </authorList>
    </citation>
    <scope>NUCLEOTIDE SEQUENCE</scope>
    <source>
        <strain evidence="22">Niue_2</strain>
        <tissue evidence="22">Leaf</tissue>
    </source>
</reference>
<evidence type="ECO:0000256" key="1">
    <source>
        <dbReference type="ARBA" id="ARBA00001947"/>
    </source>
</evidence>
<evidence type="ECO:0000256" key="6">
    <source>
        <dbReference type="ARBA" id="ARBA00017435"/>
    </source>
</evidence>
<keyword evidence="8" id="KW-0645">Protease</keyword>
<evidence type="ECO:0000256" key="18">
    <source>
        <dbReference type="ARBA" id="ARBA00031512"/>
    </source>
</evidence>
<evidence type="ECO:0000256" key="19">
    <source>
        <dbReference type="SAM" id="MobiDB-lite"/>
    </source>
</evidence>
<evidence type="ECO:0000256" key="15">
    <source>
        <dbReference type="ARBA" id="ARBA00023049"/>
    </source>
</evidence>
<dbReference type="AlphaFoldDB" id="A0A843XBB7"/>
<evidence type="ECO:0000256" key="12">
    <source>
        <dbReference type="ARBA" id="ARBA00022824"/>
    </source>
</evidence>
<feature type="transmembrane region" description="Helical" evidence="20">
    <location>
        <begin position="436"/>
        <end position="456"/>
    </location>
</feature>